<gene>
    <name evidence="3" type="ORF">E2C06_31805</name>
</gene>
<keyword evidence="4" id="KW-1185">Reference proteome</keyword>
<proteinExistence type="predicted"/>
<dbReference type="OrthoDB" id="9763644at2"/>
<evidence type="ECO:0000313" key="3">
    <source>
        <dbReference type="EMBL" id="TDH58591.1"/>
    </source>
</evidence>
<dbReference type="SUPFAM" id="SSF52540">
    <property type="entry name" value="P-loop containing nucleoside triphosphate hydrolases"/>
    <property type="match status" value="1"/>
</dbReference>
<dbReference type="Pfam" id="PF05272">
    <property type="entry name" value="VapE-like_dom"/>
    <property type="match status" value="1"/>
</dbReference>
<dbReference type="InterPro" id="IPR007936">
    <property type="entry name" value="VapE-like_dom"/>
</dbReference>
<name>A0A4R5Q8H9_9PROT</name>
<feature type="region of interest" description="Disordered" evidence="1">
    <location>
        <begin position="159"/>
        <end position="182"/>
    </location>
</feature>
<evidence type="ECO:0000313" key="4">
    <source>
        <dbReference type="Proteomes" id="UP000295096"/>
    </source>
</evidence>
<dbReference type="PANTHER" id="PTHR34985:SF1">
    <property type="entry name" value="SLR0554 PROTEIN"/>
    <property type="match status" value="1"/>
</dbReference>
<comment type="caution">
    <text evidence="3">The sequence shown here is derived from an EMBL/GenBank/DDBJ whole genome shotgun (WGS) entry which is preliminary data.</text>
</comment>
<dbReference type="EMBL" id="SMSJ01000109">
    <property type="protein sequence ID" value="TDH58591.1"/>
    <property type="molecule type" value="Genomic_DNA"/>
</dbReference>
<protein>
    <recommendedName>
        <fullName evidence="2">Virulence-associated protein E-like domain-containing protein</fullName>
    </recommendedName>
</protein>
<feature type="domain" description="Virulence-associated protein E-like" evidence="2">
    <location>
        <begin position="419"/>
        <end position="633"/>
    </location>
</feature>
<dbReference type="Proteomes" id="UP000295096">
    <property type="component" value="Unassembled WGS sequence"/>
</dbReference>
<dbReference type="InterPro" id="IPR027417">
    <property type="entry name" value="P-loop_NTPase"/>
</dbReference>
<dbReference type="PANTHER" id="PTHR34985">
    <property type="entry name" value="SLR0554 PROTEIN"/>
    <property type="match status" value="1"/>
</dbReference>
<reference evidence="3 4" key="1">
    <citation type="journal article" date="2016" name="J. Microbiol.">
        <title>Dankookia rubra gen. nov., sp. nov., an alphaproteobacterium isolated from sediment of a shallow stream.</title>
        <authorList>
            <person name="Kim W.H."/>
            <person name="Kim D.H."/>
            <person name="Kang K."/>
            <person name="Ahn T.Y."/>
        </authorList>
    </citation>
    <scope>NUCLEOTIDE SEQUENCE [LARGE SCALE GENOMIC DNA]</scope>
    <source>
        <strain evidence="3 4">JCM30602</strain>
    </source>
</reference>
<evidence type="ECO:0000256" key="1">
    <source>
        <dbReference type="SAM" id="MobiDB-lite"/>
    </source>
</evidence>
<organism evidence="3 4">
    <name type="scientific">Dankookia rubra</name>
    <dbReference type="NCBI Taxonomy" id="1442381"/>
    <lineage>
        <taxon>Bacteria</taxon>
        <taxon>Pseudomonadati</taxon>
        <taxon>Pseudomonadota</taxon>
        <taxon>Alphaproteobacteria</taxon>
        <taxon>Acetobacterales</taxon>
        <taxon>Roseomonadaceae</taxon>
        <taxon>Dankookia</taxon>
    </lineage>
</organism>
<evidence type="ECO:0000259" key="2">
    <source>
        <dbReference type="Pfam" id="PF05272"/>
    </source>
</evidence>
<sequence>MEQAGCSNTGLLCEDLAAPDIDVPVPALAKRLEVLATAILGPTPLLRIGCAPKRLLAYRTITSLPKMATPELFLSDGTKLQVEVLGAGQQFVAYGAHPDTGRGYEWPSAGPDVVLHADLPVVAEAELNDFVIAAEVLLRKAGGLMKNEWAAIAQDAASGVAERSKPPTTTNMRKSPSGPRTGAAGASFFQAVNQTALDNLSTWVPRLFPRAKLQATGAFRVRSADLGRPDEEDLSLHPDGVQDFGPRKLMSPIDVVIEFGGAPTLQVAAFTLCEWLGCPPEDFGWRAAAGTKAQKTMPAGINFDKRTAEVRPNWAAFLERDEKGNAINNLANTMIALRGTEELHDCFAFDQMLRAPILTKPLPKGRAVGLPRLLRDDDVSQVQEWLQRHELRRVGKDTTHQAVEQRAEECTFHPVQNYLAALQWDRQPRLGTWLHTHLGVDRSSYSAGIGTMFLIAMVARVMAPGCKADYMLVLEGPQGARKSTVCEILADRWYSDSLPDIRNSGKDVSQHLNGKWLIEIGEMAALDRAEAAALKAFITRTEERYRPSYGRKEVIEPRQCVFIGTTNKTTYLRDETGSRRFWPVTVGKIDLDALARDRDQLLAEAVELFRHGKPWWPDSDFEAEHIKPEQEARYEADAWEQVIAEWLDDRDRVTLLDVAQGALGFITQKFGRADQNRISAALQRLNWVHAKRGKKGERFWERKP</sequence>
<accession>A0A4R5Q8H9</accession>
<dbReference type="AlphaFoldDB" id="A0A4R5Q8H9"/>